<gene>
    <name evidence="1" type="ORF">B9Z19DRAFT_1125137</name>
</gene>
<accession>A0A2T6ZVH4</accession>
<proteinExistence type="predicted"/>
<dbReference type="EMBL" id="NESQ01000091">
    <property type="protein sequence ID" value="PUU79463.1"/>
    <property type="molecule type" value="Genomic_DNA"/>
</dbReference>
<name>A0A2T6ZVH4_TUBBO</name>
<protein>
    <submittedName>
        <fullName evidence="1">Uncharacterized protein</fullName>
    </submittedName>
</protein>
<comment type="caution">
    <text evidence="1">The sequence shown here is derived from an EMBL/GenBank/DDBJ whole genome shotgun (WGS) entry which is preliminary data.</text>
</comment>
<organism evidence="1 2">
    <name type="scientific">Tuber borchii</name>
    <name type="common">White truffle</name>
    <dbReference type="NCBI Taxonomy" id="42251"/>
    <lineage>
        <taxon>Eukaryota</taxon>
        <taxon>Fungi</taxon>
        <taxon>Dikarya</taxon>
        <taxon>Ascomycota</taxon>
        <taxon>Pezizomycotina</taxon>
        <taxon>Pezizomycetes</taxon>
        <taxon>Pezizales</taxon>
        <taxon>Tuberaceae</taxon>
        <taxon>Tuber</taxon>
    </lineage>
</organism>
<keyword evidence="2" id="KW-1185">Reference proteome</keyword>
<evidence type="ECO:0000313" key="1">
    <source>
        <dbReference type="EMBL" id="PUU79463.1"/>
    </source>
</evidence>
<reference evidence="1 2" key="1">
    <citation type="submission" date="2017-04" db="EMBL/GenBank/DDBJ databases">
        <title>Draft genome sequence of Tuber borchii Vittad., a whitish edible truffle.</title>
        <authorList>
            <consortium name="DOE Joint Genome Institute"/>
            <person name="Murat C."/>
            <person name="Kuo A."/>
            <person name="Barry K.W."/>
            <person name="Clum A."/>
            <person name="Dockter R.B."/>
            <person name="Fauchery L."/>
            <person name="Iotti M."/>
            <person name="Kohler A."/>
            <person name="Labutti K."/>
            <person name="Lindquist E.A."/>
            <person name="Lipzen A."/>
            <person name="Ohm R.A."/>
            <person name="Wang M."/>
            <person name="Grigoriev I.V."/>
            <person name="Zambonelli A."/>
            <person name="Martin F.M."/>
        </authorList>
    </citation>
    <scope>NUCLEOTIDE SEQUENCE [LARGE SCALE GENOMIC DNA]</scope>
    <source>
        <strain evidence="1 2">Tbo3840</strain>
    </source>
</reference>
<sequence length="154" mass="16780">MFYRPIESSEGGGVENAIAKRLYNGVLRYLICPPPKGCPHMSIFHYATESSEGEVLMLGDSGGVRYAIMDPFNDGGLYHPICPPPKRAVTLVPDSQSFRHAMTEAIYDVVLHSHICLQAKGRLYTRIIHGATASSDGGVIMPGYLESNNLVPDS</sequence>
<dbReference type="Proteomes" id="UP000244722">
    <property type="component" value="Unassembled WGS sequence"/>
</dbReference>
<dbReference type="AlphaFoldDB" id="A0A2T6ZVH4"/>
<evidence type="ECO:0000313" key="2">
    <source>
        <dbReference type="Proteomes" id="UP000244722"/>
    </source>
</evidence>